<comment type="caution">
    <text evidence="1">The sequence shown here is derived from an EMBL/GenBank/DDBJ whole genome shotgun (WGS) entry which is preliminary data.</text>
</comment>
<dbReference type="Pfam" id="PF05258">
    <property type="entry name" value="DciA"/>
    <property type="match status" value="1"/>
</dbReference>
<dbReference type="InterPro" id="IPR007922">
    <property type="entry name" value="DciA-like"/>
</dbReference>
<evidence type="ECO:0008006" key="3">
    <source>
        <dbReference type="Google" id="ProtNLM"/>
    </source>
</evidence>
<reference evidence="1 2" key="1">
    <citation type="journal article" date="2016" name="Nat. Commun.">
        <title>Thousands of microbial genomes shed light on interconnected biogeochemical processes in an aquifer system.</title>
        <authorList>
            <person name="Anantharaman K."/>
            <person name="Brown C.T."/>
            <person name="Hug L.A."/>
            <person name="Sharon I."/>
            <person name="Castelle C.J."/>
            <person name="Probst A.J."/>
            <person name="Thomas B.C."/>
            <person name="Singh A."/>
            <person name="Wilkins M.J."/>
            <person name="Karaoz U."/>
            <person name="Brodie E.L."/>
            <person name="Williams K.H."/>
            <person name="Hubbard S.S."/>
            <person name="Banfield J.F."/>
        </authorList>
    </citation>
    <scope>NUCLEOTIDE SEQUENCE [LARGE SCALE GENOMIC DNA]</scope>
</reference>
<dbReference type="Proteomes" id="UP000178109">
    <property type="component" value="Unassembled WGS sequence"/>
</dbReference>
<sequence length="98" mass="11491">MSWTSISWVIPKKIKQFGIERLFQFSDLKNEWDAILAKTAGDKFKNKSKPINLKNEVLVVDCLNSVWANELRLREIRILEEIKNKNSQLKINKISFIS</sequence>
<dbReference type="EMBL" id="MHKO01000054">
    <property type="protein sequence ID" value="OGY91071.1"/>
    <property type="molecule type" value="Genomic_DNA"/>
</dbReference>
<name>A0A1G2BPP8_9BACT</name>
<dbReference type="AlphaFoldDB" id="A0A1G2BPP8"/>
<evidence type="ECO:0000313" key="1">
    <source>
        <dbReference type="EMBL" id="OGY91071.1"/>
    </source>
</evidence>
<protein>
    <recommendedName>
        <fullName evidence="3">DUF721 domain-containing protein</fullName>
    </recommendedName>
</protein>
<accession>A0A1G2BPP8</accession>
<gene>
    <name evidence="1" type="ORF">A3H70_00350</name>
</gene>
<organism evidence="1 2">
    <name type="scientific">Candidatus Komeilibacteria bacterium RIFCSPLOWO2_02_FULL_48_11</name>
    <dbReference type="NCBI Taxonomy" id="1798553"/>
    <lineage>
        <taxon>Bacteria</taxon>
        <taxon>Candidatus Komeiliibacteriota</taxon>
    </lineage>
</organism>
<evidence type="ECO:0000313" key="2">
    <source>
        <dbReference type="Proteomes" id="UP000178109"/>
    </source>
</evidence>
<proteinExistence type="predicted"/>